<evidence type="ECO:0000256" key="2">
    <source>
        <dbReference type="ARBA" id="ARBA00023015"/>
    </source>
</evidence>
<dbReference type="GO" id="GO:0006355">
    <property type="term" value="P:regulation of DNA-templated transcription"/>
    <property type="evidence" value="ECO:0007669"/>
    <property type="project" value="InterPro"/>
</dbReference>
<keyword evidence="2" id="KW-0805">Transcription regulation</keyword>
<dbReference type="InterPro" id="IPR000792">
    <property type="entry name" value="Tscrpt_reg_LuxR_C"/>
</dbReference>
<dbReference type="GO" id="GO:0000160">
    <property type="term" value="P:phosphorelay signal transduction system"/>
    <property type="evidence" value="ECO:0007669"/>
    <property type="project" value="InterPro"/>
</dbReference>
<keyword evidence="4" id="KW-0804">Transcription</keyword>
<feature type="domain" description="Response regulatory" evidence="7">
    <location>
        <begin position="4"/>
        <end position="120"/>
    </location>
</feature>
<sequence>MMKTVIVADDHVLIRKASIEILARIPKTKVVAEAVDGLDAITQARKFKPDMLVLDEAMPLAKGIEVLAEVQRWCPETRIVMMTGLTSQNLLADYMAQNVHGILLKSCDSEEIQRCFETVLAGHKYAADEVRRILKEGLETKKLSAREGEVLSLVATGASNAEIAERLGISIKTVEKHRASLMGKLGVRSLAELLAFALREGYLDAQKQL</sequence>
<dbReference type="Proteomes" id="UP000442714">
    <property type="component" value="Unassembled WGS sequence"/>
</dbReference>
<evidence type="ECO:0000256" key="5">
    <source>
        <dbReference type="PROSITE-ProRule" id="PRU00169"/>
    </source>
</evidence>
<dbReference type="OrthoDB" id="9782896at2"/>
<dbReference type="InterPro" id="IPR016032">
    <property type="entry name" value="Sig_transdc_resp-reg_C-effctor"/>
</dbReference>
<feature type="modified residue" description="4-aspartylphosphate" evidence="5">
    <location>
        <position position="55"/>
    </location>
</feature>
<protein>
    <submittedName>
        <fullName evidence="8">Response regulator</fullName>
    </submittedName>
</protein>
<dbReference type="PROSITE" id="PS00622">
    <property type="entry name" value="HTH_LUXR_1"/>
    <property type="match status" value="1"/>
</dbReference>
<dbReference type="Pfam" id="PF00072">
    <property type="entry name" value="Response_reg"/>
    <property type="match status" value="1"/>
</dbReference>
<feature type="domain" description="HTH luxR-type" evidence="6">
    <location>
        <begin position="136"/>
        <end position="201"/>
    </location>
</feature>
<name>A0A844ZN57_9SPHN</name>
<dbReference type="PANTHER" id="PTHR43214:SF41">
    <property type="entry name" value="NITRATE_NITRITE RESPONSE REGULATOR PROTEIN NARP"/>
    <property type="match status" value="1"/>
</dbReference>
<dbReference type="PANTHER" id="PTHR43214">
    <property type="entry name" value="TWO-COMPONENT RESPONSE REGULATOR"/>
    <property type="match status" value="1"/>
</dbReference>
<dbReference type="CDD" id="cd17535">
    <property type="entry name" value="REC_NarL-like"/>
    <property type="match status" value="1"/>
</dbReference>
<evidence type="ECO:0000256" key="4">
    <source>
        <dbReference type="ARBA" id="ARBA00023163"/>
    </source>
</evidence>
<dbReference type="RefSeq" id="WP_160602702.1">
    <property type="nucleotide sequence ID" value="NZ_WTYX01000001.1"/>
</dbReference>
<keyword evidence="1 5" id="KW-0597">Phosphoprotein</keyword>
<organism evidence="8 9">
    <name type="scientific">Pontixanthobacter aquaemixtae</name>
    <dbReference type="NCBI Taxonomy" id="1958940"/>
    <lineage>
        <taxon>Bacteria</taxon>
        <taxon>Pseudomonadati</taxon>
        <taxon>Pseudomonadota</taxon>
        <taxon>Alphaproteobacteria</taxon>
        <taxon>Sphingomonadales</taxon>
        <taxon>Erythrobacteraceae</taxon>
        <taxon>Pontixanthobacter</taxon>
    </lineage>
</organism>
<keyword evidence="9" id="KW-1185">Reference proteome</keyword>
<evidence type="ECO:0000313" key="8">
    <source>
        <dbReference type="EMBL" id="MXO89285.1"/>
    </source>
</evidence>
<dbReference type="InterPro" id="IPR001789">
    <property type="entry name" value="Sig_transdc_resp-reg_receiver"/>
</dbReference>
<dbReference type="SUPFAM" id="SSF52172">
    <property type="entry name" value="CheY-like"/>
    <property type="match status" value="1"/>
</dbReference>
<dbReference type="PROSITE" id="PS50110">
    <property type="entry name" value="RESPONSE_REGULATORY"/>
    <property type="match status" value="1"/>
</dbReference>
<dbReference type="CDD" id="cd06170">
    <property type="entry name" value="LuxR_C_like"/>
    <property type="match status" value="1"/>
</dbReference>
<dbReference type="Gene3D" id="3.40.50.2300">
    <property type="match status" value="1"/>
</dbReference>
<reference evidence="8 9" key="1">
    <citation type="submission" date="2019-12" db="EMBL/GenBank/DDBJ databases">
        <title>Genomic-based taxomic classification of the family Erythrobacteraceae.</title>
        <authorList>
            <person name="Xu L."/>
        </authorList>
    </citation>
    <scope>NUCLEOTIDE SEQUENCE [LARGE SCALE GENOMIC DNA]</scope>
    <source>
        <strain evidence="8 9">KCTC 52763</strain>
    </source>
</reference>
<dbReference type="PROSITE" id="PS50043">
    <property type="entry name" value="HTH_LUXR_2"/>
    <property type="match status" value="1"/>
</dbReference>
<dbReference type="SMART" id="SM00421">
    <property type="entry name" value="HTH_LUXR"/>
    <property type="match status" value="1"/>
</dbReference>
<dbReference type="InterPro" id="IPR036388">
    <property type="entry name" value="WH-like_DNA-bd_sf"/>
</dbReference>
<evidence type="ECO:0000259" key="6">
    <source>
        <dbReference type="PROSITE" id="PS50043"/>
    </source>
</evidence>
<proteinExistence type="predicted"/>
<dbReference type="EMBL" id="WTYX01000001">
    <property type="protein sequence ID" value="MXO89285.1"/>
    <property type="molecule type" value="Genomic_DNA"/>
</dbReference>
<accession>A0A844ZN57</accession>
<dbReference type="InterPro" id="IPR039420">
    <property type="entry name" value="WalR-like"/>
</dbReference>
<dbReference type="AlphaFoldDB" id="A0A844ZN57"/>
<dbReference type="PRINTS" id="PR00038">
    <property type="entry name" value="HTHLUXR"/>
</dbReference>
<evidence type="ECO:0000313" key="9">
    <source>
        <dbReference type="Proteomes" id="UP000442714"/>
    </source>
</evidence>
<dbReference type="GO" id="GO:0003677">
    <property type="term" value="F:DNA binding"/>
    <property type="evidence" value="ECO:0007669"/>
    <property type="project" value="UniProtKB-KW"/>
</dbReference>
<evidence type="ECO:0000256" key="1">
    <source>
        <dbReference type="ARBA" id="ARBA00022553"/>
    </source>
</evidence>
<dbReference type="InterPro" id="IPR011006">
    <property type="entry name" value="CheY-like_superfamily"/>
</dbReference>
<evidence type="ECO:0000256" key="3">
    <source>
        <dbReference type="ARBA" id="ARBA00023125"/>
    </source>
</evidence>
<evidence type="ECO:0000259" key="7">
    <source>
        <dbReference type="PROSITE" id="PS50110"/>
    </source>
</evidence>
<dbReference type="SUPFAM" id="SSF46894">
    <property type="entry name" value="C-terminal effector domain of the bipartite response regulators"/>
    <property type="match status" value="1"/>
</dbReference>
<dbReference type="Gene3D" id="1.10.10.10">
    <property type="entry name" value="Winged helix-like DNA-binding domain superfamily/Winged helix DNA-binding domain"/>
    <property type="match status" value="1"/>
</dbReference>
<dbReference type="InterPro" id="IPR058245">
    <property type="entry name" value="NreC/VraR/RcsB-like_REC"/>
</dbReference>
<keyword evidence="3" id="KW-0238">DNA-binding</keyword>
<comment type="caution">
    <text evidence="8">The sequence shown here is derived from an EMBL/GenBank/DDBJ whole genome shotgun (WGS) entry which is preliminary data.</text>
</comment>
<gene>
    <name evidence="8" type="ORF">GRI41_00425</name>
</gene>
<dbReference type="SMART" id="SM00448">
    <property type="entry name" value="REC"/>
    <property type="match status" value="1"/>
</dbReference>
<dbReference type="Pfam" id="PF00196">
    <property type="entry name" value="GerE"/>
    <property type="match status" value="1"/>
</dbReference>